<gene>
    <name evidence="3" type="ORF">ITI46_19120</name>
</gene>
<accession>A0ABS3XEC6</accession>
<reference evidence="3 4" key="1">
    <citation type="submission" date="2020-11" db="EMBL/GenBank/DDBJ databases">
        <title>Streptomyces spirodelae sp. nov., isolated from duckweed.</title>
        <authorList>
            <person name="Saimee Y."/>
            <person name="Duangmal K."/>
        </authorList>
    </citation>
    <scope>NUCLEOTIDE SEQUENCE [LARGE SCALE GENOMIC DNA]</scope>
    <source>
        <strain evidence="3 4">S16-07</strain>
    </source>
</reference>
<dbReference type="Proteomes" id="UP001519064">
    <property type="component" value="Unassembled WGS sequence"/>
</dbReference>
<dbReference type="EMBL" id="JADKMA010000094">
    <property type="protein sequence ID" value="MBO8193755.1"/>
    <property type="molecule type" value="Genomic_DNA"/>
</dbReference>
<feature type="transmembrane region" description="Helical" evidence="2">
    <location>
        <begin position="21"/>
        <end position="46"/>
    </location>
</feature>
<comment type="caution">
    <text evidence="3">The sequence shown here is derived from an EMBL/GenBank/DDBJ whole genome shotgun (WGS) entry which is preliminary data.</text>
</comment>
<keyword evidence="4" id="KW-1185">Reference proteome</keyword>
<name>A0ABS3XEC6_9ACTN</name>
<protein>
    <submittedName>
        <fullName evidence="3">Uncharacterized protein</fullName>
    </submittedName>
</protein>
<evidence type="ECO:0000256" key="1">
    <source>
        <dbReference type="SAM" id="MobiDB-lite"/>
    </source>
</evidence>
<feature type="region of interest" description="Disordered" evidence="1">
    <location>
        <begin position="185"/>
        <end position="212"/>
    </location>
</feature>
<evidence type="ECO:0000256" key="2">
    <source>
        <dbReference type="SAM" id="Phobius"/>
    </source>
</evidence>
<keyword evidence="2" id="KW-0812">Transmembrane</keyword>
<proteinExistence type="predicted"/>
<keyword evidence="2" id="KW-1133">Transmembrane helix</keyword>
<keyword evidence="2" id="KW-0472">Membrane</keyword>
<dbReference type="RefSeq" id="WP_209240871.1">
    <property type="nucleotide sequence ID" value="NZ_JADKMA010000094.1"/>
</dbReference>
<evidence type="ECO:0000313" key="3">
    <source>
        <dbReference type="EMBL" id="MBO8193755.1"/>
    </source>
</evidence>
<organism evidence="3 4">
    <name type="scientific">Streptomyces oryzae</name>
    <dbReference type="NCBI Taxonomy" id="1434886"/>
    <lineage>
        <taxon>Bacteria</taxon>
        <taxon>Bacillati</taxon>
        <taxon>Actinomycetota</taxon>
        <taxon>Actinomycetes</taxon>
        <taxon>Kitasatosporales</taxon>
        <taxon>Streptomycetaceae</taxon>
        <taxon>Streptomyces</taxon>
    </lineage>
</organism>
<sequence>MSAQGEANGAARRRGSSVGRGIGFGCLALLAAPFLLVAGVIGAYLIARAVPEDYPEAEPEAVARRITGTSADVTRALRLGGPDTDGWGRQWTRSGPGVDVGPAPCHADGLENWLEEPVPGAFFLAHRWQVEHVSEAEAESALRRAAAYLRRHGWRITEFSHEKAHRYLNAERNGDEVDLTWTATDPGAGPLEGRTYSPCTYDPTPQEGLPAL</sequence>
<evidence type="ECO:0000313" key="4">
    <source>
        <dbReference type="Proteomes" id="UP001519064"/>
    </source>
</evidence>